<dbReference type="Proteomes" id="UP001207468">
    <property type="component" value="Unassembled WGS sequence"/>
</dbReference>
<gene>
    <name evidence="1" type="ORF">F5148DRAFT_607493</name>
</gene>
<comment type="caution">
    <text evidence="1">The sequence shown here is derived from an EMBL/GenBank/DDBJ whole genome shotgun (WGS) entry which is preliminary data.</text>
</comment>
<keyword evidence="2" id="KW-1185">Reference proteome</keyword>
<sequence length="174" mass="19751">MGSGEGGVVRMRRGERRLLYTLPDRTARAKFTTATPHSLFFHHVARAQRRNKWSMRPSHSAQAKSCFAGRFFASLLVPLSLYNPFFFFFHDPRHRNALIVTDRAAQSNVCHPVMYDVVHSSSFLVKGPQGRPRAAQTATVLLWISARDCLPCTQLFCCVAIMASRTQSLARHRF</sequence>
<accession>A0ACC0UF24</accession>
<proteinExistence type="predicted"/>
<evidence type="ECO:0000313" key="1">
    <source>
        <dbReference type="EMBL" id="KAI9510318.1"/>
    </source>
</evidence>
<organism evidence="1 2">
    <name type="scientific">Russula earlei</name>
    <dbReference type="NCBI Taxonomy" id="71964"/>
    <lineage>
        <taxon>Eukaryota</taxon>
        <taxon>Fungi</taxon>
        <taxon>Dikarya</taxon>
        <taxon>Basidiomycota</taxon>
        <taxon>Agaricomycotina</taxon>
        <taxon>Agaricomycetes</taxon>
        <taxon>Russulales</taxon>
        <taxon>Russulaceae</taxon>
        <taxon>Russula</taxon>
    </lineage>
</organism>
<protein>
    <submittedName>
        <fullName evidence="1">Uncharacterized protein</fullName>
    </submittedName>
</protein>
<evidence type="ECO:0000313" key="2">
    <source>
        <dbReference type="Proteomes" id="UP001207468"/>
    </source>
</evidence>
<dbReference type="EMBL" id="JAGFNK010000045">
    <property type="protein sequence ID" value="KAI9510318.1"/>
    <property type="molecule type" value="Genomic_DNA"/>
</dbReference>
<name>A0ACC0UF24_9AGAM</name>
<reference evidence="1" key="1">
    <citation type="submission" date="2021-03" db="EMBL/GenBank/DDBJ databases">
        <title>Evolutionary priming and transition to the ectomycorrhizal habit in an iconic lineage of mushroom-forming fungi: is preadaptation a requirement?</title>
        <authorList>
            <consortium name="DOE Joint Genome Institute"/>
            <person name="Looney B.P."/>
            <person name="Miyauchi S."/>
            <person name="Morin E."/>
            <person name="Drula E."/>
            <person name="Courty P.E."/>
            <person name="Chicoki N."/>
            <person name="Fauchery L."/>
            <person name="Kohler A."/>
            <person name="Kuo A."/>
            <person name="LaButti K."/>
            <person name="Pangilinan J."/>
            <person name="Lipzen A."/>
            <person name="Riley R."/>
            <person name="Andreopoulos W."/>
            <person name="He G."/>
            <person name="Johnson J."/>
            <person name="Barry K.W."/>
            <person name="Grigoriev I.V."/>
            <person name="Nagy L."/>
            <person name="Hibbett D."/>
            <person name="Henrissat B."/>
            <person name="Matheny P.B."/>
            <person name="Labbe J."/>
            <person name="Martin A.F."/>
        </authorList>
    </citation>
    <scope>NUCLEOTIDE SEQUENCE</scope>
    <source>
        <strain evidence="1">BPL698</strain>
    </source>
</reference>